<name>A0AAD6V5T6_9AGAR</name>
<gene>
    <name evidence="2" type="ORF">GGX14DRAFT_659429</name>
</gene>
<feature type="compositionally biased region" description="Low complexity" evidence="1">
    <location>
        <begin position="337"/>
        <end position="346"/>
    </location>
</feature>
<sequence>MQWRHGHATWAYRSQTRSLVLAQMRWDRTPDRRLARSGKRSGRRPAAEGGARAESANAGTRGAEGRSKGPQPAWSRPWPRSSRAIDSKASAPEVLSGGVYAPRVGPGGVADTVCGDVQMQGGAHQWVQDTRAPARTCFQARPERAAWSPAQRADVQPVPPIMCCSGARLSAKQIDLDLLRWIAPVERSRMDGGTSMVTSVRTAVSARAATAVLPKSRNPSHAPRAPVGMRLHARPRDPSSALDAWRFPGAVVRLVLLSPALLRRHDPMRMEKGPVPGREYRRRRGRHSTAAEASAVARHAVSTFRRAGAAASGPWQAYLSSHQTESEASRDRIIRRSGIGSQRSGSPGAVMHREALPC</sequence>
<evidence type="ECO:0000313" key="3">
    <source>
        <dbReference type="Proteomes" id="UP001219525"/>
    </source>
</evidence>
<evidence type="ECO:0000256" key="1">
    <source>
        <dbReference type="SAM" id="MobiDB-lite"/>
    </source>
</evidence>
<feature type="region of interest" description="Disordered" evidence="1">
    <location>
        <begin position="210"/>
        <end position="231"/>
    </location>
</feature>
<feature type="compositionally biased region" description="Low complexity" evidence="1">
    <location>
        <begin position="47"/>
        <end position="59"/>
    </location>
</feature>
<feature type="region of interest" description="Disordered" evidence="1">
    <location>
        <begin position="337"/>
        <end position="358"/>
    </location>
</feature>
<dbReference type="EMBL" id="JARJCW010000061">
    <property type="protein sequence ID" value="KAJ7200742.1"/>
    <property type="molecule type" value="Genomic_DNA"/>
</dbReference>
<organism evidence="2 3">
    <name type="scientific">Mycena pura</name>
    <dbReference type="NCBI Taxonomy" id="153505"/>
    <lineage>
        <taxon>Eukaryota</taxon>
        <taxon>Fungi</taxon>
        <taxon>Dikarya</taxon>
        <taxon>Basidiomycota</taxon>
        <taxon>Agaricomycotina</taxon>
        <taxon>Agaricomycetes</taxon>
        <taxon>Agaricomycetidae</taxon>
        <taxon>Agaricales</taxon>
        <taxon>Marasmiineae</taxon>
        <taxon>Mycenaceae</taxon>
        <taxon>Mycena</taxon>
    </lineage>
</organism>
<comment type="caution">
    <text evidence="2">The sequence shown here is derived from an EMBL/GenBank/DDBJ whole genome shotgun (WGS) entry which is preliminary data.</text>
</comment>
<protein>
    <submittedName>
        <fullName evidence="2">Uncharacterized protein</fullName>
    </submittedName>
</protein>
<accession>A0AAD6V5T6</accession>
<dbReference type="Proteomes" id="UP001219525">
    <property type="component" value="Unassembled WGS sequence"/>
</dbReference>
<feature type="region of interest" description="Disordered" evidence="1">
    <location>
        <begin position="30"/>
        <end position="89"/>
    </location>
</feature>
<feature type="region of interest" description="Disordered" evidence="1">
    <location>
        <begin position="268"/>
        <end position="290"/>
    </location>
</feature>
<evidence type="ECO:0000313" key="2">
    <source>
        <dbReference type="EMBL" id="KAJ7200742.1"/>
    </source>
</evidence>
<dbReference type="AlphaFoldDB" id="A0AAD6V5T6"/>
<proteinExistence type="predicted"/>
<keyword evidence="3" id="KW-1185">Reference proteome</keyword>
<reference evidence="2" key="1">
    <citation type="submission" date="2023-03" db="EMBL/GenBank/DDBJ databases">
        <title>Massive genome expansion in bonnet fungi (Mycena s.s.) driven by repeated elements and novel gene families across ecological guilds.</title>
        <authorList>
            <consortium name="Lawrence Berkeley National Laboratory"/>
            <person name="Harder C.B."/>
            <person name="Miyauchi S."/>
            <person name="Viragh M."/>
            <person name="Kuo A."/>
            <person name="Thoen E."/>
            <person name="Andreopoulos B."/>
            <person name="Lu D."/>
            <person name="Skrede I."/>
            <person name="Drula E."/>
            <person name="Henrissat B."/>
            <person name="Morin E."/>
            <person name="Kohler A."/>
            <person name="Barry K."/>
            <person name="LaButti K."/>
            <person name="Morin E."/>
            <person name="Salamov A."/>
            <person name="Lipzen A."/>
            <person name="Mereny Z."/>
            <person name="Hegedus B."/>
            <person name="Baldrian P."/>
            <person name="Stursova M."/>
            <person name="Weitz H."/>
            <person name="Taylor A."/>
            <person name="Grigoriev I.V."/>
            <person name="Nagy L.G."/>
            <person name="Martin F."/>
            <person name="Kauserud H."/>
        </authorList>
    </citation>
    <scope>NUCLEOTIDE SEQUENCE</scope>
    <source>
        <strain evidence="2">9144</strain>
    </source>
</reference>